<evidence type="ECO:0000256" key="2">
    <source>
        <dbReference type="SAM" id="Phobius"/>
    </source>
</evidence>
<sequence length="260" mass="29249">MVMLKEVAGIVRGKVTPVILDLEESLRAKGDMTLQEEATIRTYKLTAALLRAIVTSVFGAGGHYALSVGPKLLGEPPVPRLPKIGMAAGSAWFVGKVMYYSALQASTVLILRRGEERMKMELANIILNKHSDEKTLVEAVKVHFFAEHLLSDQYQDRPLFRWRLRHTYVDSTFMERVKEIEVKDSNDGSGSISGQRTTNIRSFGDLMEDPLACIFGSPDSNIESNKSAEHKGTIVKRREVRAHRRSHRHRHRHADKFSAV</sequence>
<feature type="region of interest" description="Disordered" evidence="1">
    <location>
        <begin position="237"/>
        <end position="260"/>
    </location>
</feature>
<protein>
    <submittedName>
        <fullName evidence="3">Uncharacterized protein</fullName>
    </submittedName>
</protein>
<comment type="caution">
    <text evidence="3">The sequence shown here is derived from an EMBL/GenBank/DDBJ whole genome shotgun (WGS) entry which is preliminary data.</text>
</comment>
<evidence type="ECO:0000256" key="1">
    <source>
        <dbReference type="SAM" id="MobiDB-lite"/>
    </source>
</evidence>
<dbReference type="AlphaFoldDB" id="A0A6G1EYU9"/>
<feature type="compositionally biased region" description="Basic residues" evidence="1">
    <location>
        <begin position="237"/>
        <end position="254"/>
    </location>
</feature>
<organism evidence="3 4">
    <name type="scientific">Oryza meyeriana var. granulata</name>
    <dbReference type="NCBI Taxonomy" id="110450"/>
    <lineage>
        <taxon>Eukaryota</taxon>
        <taxon>Viridiplantae</taxon>
        <taxon>Streptophyta</taxon>
        <taxon>Embryophyta</taxon>
        <taxon>Tracheophyta</taxon>
        <taxon>Spermatophyta</taxon>
        <taxon>Magnoliopsida</taxon>
        <taxon>Liliopsida</taxon>
        <taxon>Poales</taxon>
        <taxon>Poaceae</taxon>
        <taxon>BOP clade</taxon>
        <taxon>Oryzoideae</taxon>
        <taxon>Oryzeae</taxon>
        <taxon>Oryzinae</taxon>
        <taxon>Oryza</taxon>
        <taxon>Oryza meyeriana</taxon>
    </lineage>
</organism>
<keyword evidence="2" id="KW-1133">Transmembrane helix</keyword>
<proteinExistence type="predicted"/>
<feature type="transmembrane region" description="Helical" evidence="2">
    <location>
        <begin position="86"/>
        <end position="111"/>
    </location>
</feature>
<accession>A0A6G1EYU9</accession>
<evidence type="ECO:0000313" key="4">
    <source>
        <dbReference type="Proteomes" id="UP000479710"/>
    </source>
</evidence>
<dbReference type="Proteomes" id="UP000479710">
    <property type="component" value="Unassembled WGS sequence"/>
</dbReference>
<name>A0A6G1EYU9_9ORYZ</name>
<evidence type="ECO:0000313" key="3">
    <source>
        <dbReference type="EMBL" id="KAF0929759.1"/>
    </source>
</evidence>
<dbReference type="PANTHER" id="PTHR35986">
    <property type="entry name" value="EXPRESSED PROTEIN"/>
    <property type="match status" value="1"/>
</dbReference>
<dbReference type="OrthoDB" id="1899410at2759"/>
<feature type="transmembrane region" description="Helical" evidence="2">
    <location>
        <begin position="48"/>
        <end position="66"/>
    </location>
</feature>
<gene>
    <name evidence="3" type="ORF">E2562_024447</name>
</gene>
<dbReference type="EMBL" id="SPHZ02000002">
    <property type="protein sequence ID" value="KAF0929759.1"/>
    <property type="molecule type" value="Genomic_DNA"/>
</dbReference>
<keyword evidence="2" id="KW-0472">Membrane</keyword>
<keyword evidence="2" id="KW-0812">Transmembrane</keyword>
<dbReference type="PANTHER" id="PTHR35986:SF1">
    <property type="entry name" value="OS10G0430800 PROTEIN"/>
    <property type="match status" value="1"/>
</dbReference>
<keyword evidence="4" id="KW-1185">Reference proteome</keyword>
<reference evidence="3 4" key="1">
    <citation type="submission" date="2019-11" db="EMBL/GenBank/DDBJ databases">
        <title>Whole genome sequence of Oryza granulata.</title>
        <authorList>
            <person name="Li W."/>
        </authorList>
    </citation>
    <scope>NUCLEOTIDE SEQUENCE [LARGE SCALE GENOMIC DNA]</scope>
    <source>
        <strain evidence="4">cv. Menghai</strain>
        <tissue evidence="3">Leaf</tissue>
    </source>
</reference>